<keyword evidence="2" id="KW-0805">Transcription regulation</keyword>
<accession>A0A0P8WRI8</accession>
<dbReference type="PANTHER" id="PTHR30537:SF5">
    <property type="entry name" value="HTH-TYPE TRANSCRIPTIONAL ACTIVATOR TTDR-RELATED"/>
    <property type="match status" value="1"/>
</dbReference>
<dbReference type="Pfam" id="PF00126">
    <property type="entry name" value="HTH_1"/>
    <property type="match status" value="1"/>
</dbReference>
<keyword evidence="3" id="KW-0238">DNA-binding</keyword>
<gene>
    <name evidence="6" type="ORF">AN403_1738</name>
</gene>
<dbReference type="CDD" id="cd08477">
    <property type="entry name" value="PBP2_CrgA_like_8"/>
    <property type="match status" value="1"/>
</dbReference>
<dbReference type="FunFam" id="1.10.10.10:FF:000001">
    <property type="entry name" value="LysR family transcriptional regulator"/>
    <property type="match status" value="1"/>
</dbReference>
<comment type="caution">
    <text evidence="6">The sequence shown here is derived from an EMBL/GenBank/DDBJ whole genome shotgun (WGS) entry which is preliminary data.</text>
</comment>
<dbReference type="Pfam" id="PF03466">
    <property type="entry name" value="LysR_substrate"/>
    <property type="match status" value="1"/>
</dbReference>
<dbReference type="OrthoDB" id="9786526at2"/>
<dbReference type="Gene3D" id="1.10.10.10">
    <property type="entry name" value="Winged helix-like DNA-binding domain superfamily/Winged helix DNA-binding domain"/>
    <property type="match status" value="1"/>
</dbReference>
<dbReference type="RefSeq" id="WP_057399525.1">
    <property type="nucleotide sequence ID" value="NZ_LJXB01000088.1"/>
</dbReference>
<dbReference type="PANTHER" id="PTHR30537">
    <property type="entry name" value="HTH-TYPE TRANSCRIPTIONAL REGULATOR"/>
    <property type="match status" value="1"/>
</dbReference>
<dbReference type="PATRIC" id="fig|294.162.peg.4790"/>
<dbReference type="InterPro" id="IPR005119">
    <property type="entry name" value="LysR_subst-bd"/>
</dbReference>
<dbReference type="Proteomes" id="UP000050349">
    <property type="component" value="Unassembled WGS sequence"/>
</dbReference>
<evidence type="ECO:0000256" key="3">
    <source>
        <dbReference type="ARBA" id="ARBA00023125"/>
    </source>
</evidence>
<proteinExistence type="inferred from homology"/>
<comment type="similarity">
    <text evidence="1">Belongs to the LysR transcriptional regulatory family.</text>
</comment>
<feature type="domain" description="HTH lysR-type" evidence="5">
    <location>
        <begin position="1"/>
        <end position="59"/>
    </location>
</feature>
<dbReference type="GO" id="GO:0003700">
    <property type="term" value="F:DNA-binding transcription factor activity"/>
    <property type="evidence" value="ECO:0007669"/>
    <property type="project" value="InterPro"/>
</dbReference>
<evidence type="ECO:0000259" key="5">
    <source>
        <dbReference type="PROSITE" id="PS50931"/>
    </source>
</evidence>
<dbReference type="PROSITE" id="PS50931">
    <property type="entry name" value="HTH_LYSR"/>
    <property type="match status" value="1"/>
</dbReference>
<dbReference type="InterPro" id="IPR036390">
    <property type="entry name" value="WH_DNA-bd_sf"/>
</dbReference>
<protein>
    <submittedName>
        <fullName evidence="6">Bacterial regulatory helix-turn-helix, lysR family protein</fullName>
    </submittedName>
</protein>
<dbReference type="Gene3D" id="3.40.190.290">
    <property type="match status" value="1"/>
</dbReference>
<name>A0A0P8WRI8_PSEFL</name>
<dbReference type="SUPFAM" id="SSF46785">
    <property type="entry name" value="Winged helix' DNA-binding domain"/>
    <property type="match status" value="1"/>
</dbReference>
<dbReference type="GO" id="GO:0003677">
    <property type="term" value="F:DNA binding"/>
    <property type="evidence" value="ECO:0007669"/>
    <property type="project" value="UniProtKB-KW"/>
</dbReference>
<sequence>MDRLTQMAIFVKAVQLGSFSAAADDLNLSPQLVGKQVKMLEQHLGVSLLNRTTRKQSLTEFGRAFYPRAKMILADMDAAESMAAVTRGIPSGRLRINAPVTFGMRTLSPRLLEYMVKYPQVSVDLTLSNEIVDLVEDGYDAVFRVGELSDSGLKALPLRPYQMVLCAAPSYLARRPLITTPWDLQQHECLGFAYSDGRSHWSFDGKAGRMDVPITSRLTINQGDPLLAAAVAGLGVMLQPLELVKDALRDGTLVSLLPDYEVPVSPMNLLYARDRRLTPKLRSFLDFASTAFGTKGSLQHSEKIVR</sequence>
<keyword evidence="4" id="KW-0804">Transcription</keyword>
<evidence type="ECO:0000313" key="6">
    <source>
        <dbReference type="EMBL" id="KPU55956.1"/>
    </source>
</evidence>
<dbReference type="InterPro" id="IPR058163">
    <property type="entry name" value="LysR-type_TF_proteobact-type"/>
</dbReference>
<dbReference type="AlphaFoldDB" id="A0A0P8WRI8"/>
<evidence type="ECO:0000313" key="7">
    <source>
        <dbReference type="Proteomes" id="UP000050349"/>
    </source>
</evidence>
<organism evidence="6 7">
    <name type="scientific">Pseudomonas fluorescens</name>
    <dbReference type="NCBI Taxonomy" id="294"/>
    <lineage>
        <taxon>Bacteria</taxon>
        <taxon>Pseudomonadati</taxon>
        <taxon>Pseudomonadota</taxon>
        <taxon>Gammaproteobacteria</taxon>
        <taxon>Pseudomonadales</taxon>
        <taxon>Pseudomonadaceae</taxon>
        <taxon>Pseudomonas</taxon>
    </lineage>
</organism>
<dbReference type="EMBL" id="LJXB01000088">
    <property type="protein sequence ID" value="KPU55956.1"/>
    <property type="molecule type" value="Genomic_DNA"/>
</dbReference>
<reference evidence="6 7" key="1">
    <citation type="submission" date="2015-09" db="EMBL/GenBank/DDBJ databases">
        <authorList>
            <person name="Jackson K.R."/>
            <person name="Lunt B.L."/>
            <person name="Fisher J.N.B."/>
            <person name="Gardner A.V."/>
            <person name="Bailey M.E."/>
            <person name="Deus L.M."/>
            <person name="Earl A.S."/>
            <person name="Gibby P.D."/>
            <person name="Hartmann K.A."/>
            <person name="Liu J.E."/>
            <person name="Manci A.M."/>
            <person name="Nielsen D.A."/>
            <person name="Solomon M.B."/>
            <person name="Breakwell D.P."/>
            <person name="Burnett S.H."/>
            <person name="Grose J.H."/>
        </authorList>
    </citation>
    <scope>NUCLEOTIDE SEQUENCE [LARGE SCALE GENOMIC DNA]</scope>
    <source>
        <strain evidence="6 7">S613</strain>
    </source>
</reference>
<evidence type="ECO:0000256" key="1">
    <source>
        <dbReference type="ARBA" id="ARBA00009437"/>
    </source>
</evidence>
<evidence type="ECO:0000256" key="2">
    <source>
        <dbReference type="ARBA" id="ARBA00023015"/>
    </source>
</evidence>
<dbReference type="InterPro" id="IPR000847">
    <property type="entry name" value="LysR_HTH_N"/>
</dbReference>
<dbReference type="SUPFAM" id="SSF53850">
    <property type="entry name" value="Periplasmic binding protein-like II"/>
    <property type="match status" value="1"/>
</dbReference>
<dbReference type="InterPro" id="IPR036388">
    <property type="entry name" value="WH-like_DNA-bd_sf"/>
</dbReference>
<evidence type="ECO:0000256" key="4">
    <source>
        <dbReference type="ARBA" id="ARBA00023163"/>
    </source>
</evidence>